<accession>A0A166N2Z9</accession>
<keyword evidence="2" id="KW-1185">Reference proteome</keyword>
<proteinExistence type="predicted"/>
<dbReference type="InParanoid" id="A0A166N2Z9"/>
<dbReference type="EMBL" id="KV426789">
    <property type="protein sequence ID" value="KZV78700.1"/>
    <property type="molecule type" value="Genomic_DNA"/>
</dbReference>
<protein>
    <submittedName>
        <fullName evidence="1">Uncharacterized protein</fullName>
    </submittedName>
</protein>
<evidence type="ECO:0000313" key="1">
    <source>
        <dbReference type="EMBL" id="KZV78700.1"/>
    </source>
</evidence>
<evidence type="ECO:0000313" key="2">
    <source>
        <dbReference type="Proteomes" id="UP000077266"/>
    </source>
</evidence>
<dbReference type="AlphaFoldDB" id="A0A166N2Z9"/>
<dbReference type="Proteomes" id="UP000077266">
    <property type="component" value="Unassembled WGS sequence"/>
</dbReference>
<gene>
    <name evidence="1" type="ORF">EXIGLDRAFT_783395</name>
</gene>
<sequence length="207" mass="22968">LRASAQKAVRWRLQLRGNKSRLSGIAPEEDDDLGVAVVDADADVVGATKHTTKRMNKRDALDADMRAALPKLASELADLDASLSAMFEVFVCSAYEQKEEAVRKPYLELLEHVFAYESALLFVPEPTWLSLRMLLRDDEAAATVLLSEVPAVGAVARQELQVMGEYSKEFKGLVEFVLKRALHVRGTLPSHKHEEGGPGVPDEDWRE</sequence>
<feature type="non-terminal residue" evidence="1">
    <location>
        <position position="1"/>
    </location>
</feature>
<feature type="non-terminal residue" evidence="1">
    <location>
        <position position="207"/>
    </location>
</feature>
<name>A0A166N2Z9_EXIGL</name>
<organism evidence="1 2">
    <name type="scientific">Exidia glandulosa HHB12029</name>
    <dbReference type="NCBI Taxonomy" id="1314781"/>
    <lineage>
        <taxon>Eukaryota</taxon>
        <taxon>Fungi</taxon>
        <taxon>Dikarya</taxon>
        <taxon>Basidiomycota</taxon>
        <taxon>Agaricomycotina</taxon>
        <taxon>Agaricomycetes</taxon>
        <taxon>Auriculariales</taxon>
        <taxon>Exidiaceae</taxon>
        <taxon>Exidia</taxon>
    </lineage>
</organism>
<reference evidence="1 2" key="1">
    <citation type="journal article" date="2016" name="Mol. Biol. Evol.">
        <title>Comparative Genomics of Early-Diverging Mushroom-Forming Fungi Provides Insights into the Origins of Lignocellulose Decay Capabilities.</title>
        <authorList>
            <person name="Nagy L.G."/>
            <person name="Riley R."/>
            <person name="Tritt A."/>
            <person name="Adam C."/>
            <person name="Daum C."/>
            <person name="Floudas D."/>
            <person name="Sun H."/>
            <person name="Yadav J.S."/>
            <person name="Pangilinan J."/>
            <person name="Larsson K.H."/>
            <person name="Matsuura K."/>
            <person name="Barry K."/>
            <person name="Labutti K."/>
            <person name="Kuo R."/>
            <person name="Ohm R.A."/>
            <person name="Bhattacharya S.S."/>
            <person name="Shirouzu T."/>
            <person name="Yoshinaga Y."/>
            <person name="Martin F.M."/>
            <person name="Grigoriev I.V."/>
            <person name="Hibbett D.S."/>
        </authorList>
    </citation>
    <scope>NUCLEOTIDE SEQUENCE [LARGE SCALE GENOMIC DNA]</scope>
    <source>
        <strain evidence="1 2">HHB12029</strain>
    </source>
</reference>